<dbReference type="AlphaFoldDB" id="A0A5C5UA60"/>
<dbReference type="RefSeq" id="WP_146385859.1">
    <property type="nucleotide sequence ID" value="NZ_VOHK01000002.1"/>
</dbReference>
<sequence length="278" mass="29801">MAATHEAERPSLQLAGTSKKRLFFTGPPQALTGLIPLVNHSDAKLKLRSIGLSSPSLKGAARLPLGTMPFYARLHPGEQADVPGTIMLDSSTPPGSHRLEITVGDTTVPVEAHVEEVVDLRMSPAQITILAGSTTSFTRTLVVENAGNVDLPTGELCETPIVDSNDLASALVAGINDSDKSTIEAMVKGILLKWGELNAGTLVTRRPAMVLHPGQKLAVEIRFELPATLKPLRHYWANLQLYNAALSVDIYTTANYGRKAADGRKKAAKRGKTRESAR</sequence>
<accession>A0A5C5UA60</accession>
<evidence type="ECO:0000313" key="1">
    <source>
        <dbReference type="EMBL" id="TWT22475.1"/>
    </source>
</evidence>
<proteinExistence type="predicted"/>
<keyword evidence="2" id="KW-1185">Reference proteome</keyword>
<dbReference type="Proteomes" id="UP000319980">
    <property type="component" value="Unassembled WGS sequence"/>
</dbReference>
<gene>
    <name evidence="1" type="ORF">FQY83_05475</name>
</gene>
<reference evidence="1 2" key="1">
    <citation type="journal article" date="2008" name="Int. J. Syst. Evol. Microbiol.">
        <title>Luteimonas marina sp. nov., isolated from seawater.</title>
        <authorList>
            <person name="Baik K.S."/>
            <person name="Park S.C."/>
            <person name="Kim M.S."/>
            <person name="Kim E.M."/>
            <person name="Park C."/>
            <person name="Chun J."/>
            <person name="Seong C.N."/>
        </authorList>
    </citation>
    <scope>NUCLEOTIDE SEQUENCE [LARGE SCALE GENOMIC DNA]</scope>
    <source>
        <strain evidence="1 2">FR1330</strain>
    </source>
</reference>
<dbReference type="EMBL" id="VOHK01000002">
    <property type="protein sequence ID" value="TWT22475.1"/>
    <property type="molecule type" value="Genomic_DNA"/>
</dbReference>
<evidence type="ECO:0000313" key="2">
    <source>
        <dbReference type="Proteomes" id="UP000319980"/>
    </source>
</evidence>
<organism evidence="1 2">
    <name type="scientific">Luteimonas marina</name>
    <dbReference type="NCBI Taxonomy" id="488485"/>
    <lineage>
        <taxon>Bacteria</taxon>
        <taxon>Pseudomonadati</taxon>
        <taxon>Pseudomonadota</taxon>
        <taxon>Gammaproteobacteria</taxon>
        <taxon>Lysobacterales</taxon>
        <taxon>Lysobacteraceae</taxon>
        <taxon>Luteimonas</taxon>
    </lineage>
</organism>
<protein>
    <submittedName>
        <fullName evidence="1">Uncharacterized protein</fullName>
    </submittedName>
</protein>
<dbReference type="OrthoDB" id="7056740at2"/>
<comment type="caution">
    <text evidence="1">The sequence shown here is derived from an EMBL/GenBank/DDBJ whole genome shotgun (WGS) entry which is preliminary data.</text>
</comment>
<name>A0A5C5UA60_9GAMM</name>